<dbReference type="KEGG" id="vg:5659028"/>
<proteinExistence type="predicted"/>
<reference evidence="1 2" key="1">
    <citation type="journal article" date="2007" name="Virology">
        <title>Sequence and annotation of the 369-kb NY-2A and the 345-kb AR158 viruses that infect Chlorella NC64A.</title>
        <authorList>
            <person name="Fitzgerald L.A."/>
            <person name="Graves M.V."/>
            <person name="Li X."/>
            <person name="Feldblyum T."/>
            <person name="Nierman W.C."/>
            <person name="Van Etten J.L."/>
        </authorList>
    </citation>
    <scope>NUCLEOTIDE SEQUENCE [LARGE SCALE GENOMIC DNA]</scope>
    <source>
        <strain evidence="1 2">NY-2A</strain>
    </source>
</reference>
<evidence type="ECO:0000313" key="1">
    <source>
        <dbReference type="EMBL" id="ABT15226.1"/>
    </source>
</evidence>
<dbReference type="Proteomes" id="UP000202419">
    <property type="component" value="Segment"/>
</dbReference>
<protein>
    <submittedName>
        <fullName evidence="1">Uncharacterized protein b827R</fullName>
    </submittedName>
</protein>
<sequence>MNEIPSNDVFRKKYVHIYTRNRAGPFSFCKFHTVTFGVYYSMSLKNKKCRYRYNDRGSHKNYKIICNITRSRFNMDKHRFR</sequence>
<dbReference type="GeneID" id="5659028"/>
<evidence type="ECO:0000313" key="2">
    <source>
        <dbReference type="Proteomes" id="UP000202419"/>
    </source>
</evidence>
<dbReference type="RefSeq" id="YP_001498023.1">
    <property type="nucleotide sequence ID" value="NC_009898.1"/>
</dbReference>
<name>A7IY02_PBCVN</name>
<accession>A7IY02</accession>
<organism evidence="1 2">
    <name type="scientific">Paramecium bursaria Chlorella virus NY2A</name>
    <name type="common">PBCV-NY2A</name>
    <dbReference type="NCBI Taxonomy" id="46021"/>
    <lineage>
        <taxon>Viruses</taxon>
        <taxon>Varidnaviria</taxon>
        <taxon>Bamfordvirae</taxon>
        <taxon>Nucleocytoviricota</taxon>
        <taxon>Megaviricetes</taxon>
        <taxon>Algavirales</taxon>
        <taxon>Phycodnaviridae</taxon>
        <taxon>Chlorovirus</taxon>
        <taxon>Chlorovirus americanus</taxon>
    </lineage>
</organism>
<gene>
    <name evidence="1" type="primary">b827R</name>
    <name evidence="1" type="ORF">NY2A_b827R</name>
</gene>
<keyword evidence="2" id="KW-1185">Reference proteome</keyword>
<organismHost>
    <name type="scientific">Chlorella</name>
    <dbReference type="NCBI Taxonomy" id="3071"/>
</organismHost>
<dbReference type="EMBL" id="DQ491002">
    <property type="protein sequence ID" value="ABT15226.1"/>
    <property type="molecule type" value="Genomic_DNA"/>
</dbReference>